<evidence type="ECO:0000313" key="2">
    <source>
        <dbReference type="Proteomes" id="UP001596003"/>
    </source>
</evidence>
<sequence length="712" mass="79885">MNSVKIHVAKDQNNINNLLINGDALDLFETEQIPYTMKVTDLQDIGSNYANFTKDFIIPASSRNNIILKYWFDIKNDNQFKTSEPIPARIDIGGAFFSLGNLKIITFSTDETGSPKTYSVTFTGSLSNLKTQFGDLQLSDLPIANIVGSDVISFEDINVVASINNTTAYRPLEIPLIPINRSIANYDTIKYSSTVKNPNGFKRSELRPALKFKTIFQAIENKFSVNFSGPFVASNLLDRLYIWLNKNETLFNSGGVIVDLFDSPPVIANTFEYHPNPNITVKNLGYVTLKKPTTYKKLALTYEVTGVSNNTVPYRGKIQEVVLKPDGTIDETLTAEQPNFGIVSTAEFGTGGRSVQLIINYENTPTLPIGYKRSFRFIAETEGSNTVVITSYRILVQAGGGGGLPGTRVFNPTSGKIVKNEALISANLPELKLQDFLTSLIKMFNLVIIPNGNNSYVIDFYTNYYANGKKIDITKYCTPTKKINRVKTYKEIVFKHEDSEYNENKLYKSYQNPIREFGSVTQKFTDGDIDSFKVESKFGIMIFKQLEGMNYTVETTFKNHYIIGAGAGSDNSIVTNKPTIFFCNGKAEILDNKRAAYVLDDTTNVALNTYTLFSNIDDAFNYTTSLCFSNESMFGYLYDKNLYTNNYQNLMISVSSPYAREFEIEAYLPRHIFTTVSLNNRLIIGNEIFSISEISIDLLTGKSKLKINNLIK</sequence>
<dbReference type="Proteomes" id="UP001596003">
    <property type="component" value="Unassembled WGS sequence"/>
</dbReference>
<accession>A0ABV8ZCJ7</accession>
<keyword evidence="2" id="KW-1185">Reference proteome</keyword>
<gene>
    <name evidence="1" type="ORF">ACFO3N_10130</name>
</gene>
<comment type="caution">
    <text evidence="1">The sequence shown here is derived from an EMBL/GenBank/DDBJ whole genome shotgun (WGS) entry which is preliminary data.</text>
</comment>
<reference evidence="2" key="1">
    <citation type="journal article" date="2019" name="Int. J. Syst. Evol. Microbiol.">
        <title>The Global Catalogue of Microorganisms (GCM) 10K type strain sequencing project: providing services to taxonomists for standard genome sequencing and annotation.</title>
        <authorList>
            <consortium name="The Broad Institute Genomics Platform"/>
            <consortium name="The Broad Institute Genome Sequencing Center for Infectious Disease"/>
            <person name="Wu L."/>
            <person name="Ma J."/>
        </authorList>
    </citation>
    <scope>NUCLEOTIDE SEQUENCE [LARGE SCALE GENOMIC DNA]</scope>
    <source>
        <strain evidence="2">NBRC 103627</strain>
    </source>
</reference>
<dbReference type="EMBL" id="JBHSFY010000005">
    <property type="protein sequence ID" value="MFC4477418.1"/>
    <property type="molecule type" value="Genomic_DNA"/>
</dbReference>
<protein>
    <submittedName>
        <fullName evidence="1">Uncharacterized protein</fullName>
    </submittedName>
</protein>
<organism evidence="1 2">
    <name type="scientific">Flavobacterium chungangensis</name>
    <dbReference type="NCBI Taxonomy" id="2708132"/>
    <lineage>
        <taxon>Bacteria</taxon>
        <taxon>Pseudomonadati</taxon>
        <taxon>Bacteroidota</taxon>
        <taxon>Flavobacteriia</taxon>
        <taxon>Flavobacteriales</taxon>
        <taxon>Flavobacteriaceae</taxon>
        <taxon>Flavobacterium</taxon>
    </lineage>
</organism>
<dbReference type="RefSeq" id="WP_379797406.1">
    <property type="nucleotide sequence ID" value="NZ_JBHSFY010000005.1"/>
</dbReference>
<name>A0ABV8ZCJ7_9FLAO</name>
<evidence type="ECO:0000313" key="1">
    <source>
        <dbReference type="EMBL" id="MFC4477418.1"/>
    </source>
</evidence>
<proteinExistence type="predicted"/>